<feature type="compositionally biased region" description="Gly residues" evidence="1">
    <location>
        <begin position="205"/>
        <end position="217"/>
    </location>
</feature>
<dbReference type="AlphaFoldDB" id="A0A495XCN7"/>
<feature type="compositionally biased region" description="Basic and acidic residues" evidence="1">
    <location>
        <begin position="313"/>
        <end position="323"/>
    </location>
</feature>
<evidence type="ECO:0000313" key="3">
    <source>
        <dbReference type="Proteomes" id="UP000272729"/>
    </source>
</evidence>
<feature type="region of interest" description="Disordered" evidence="1">
    <location>
        <begin position="295"/>
        <end position="336"/>
    </location>
</feature>
<dbReference type="OrthoDB" id="3695206at2"/>
<evidence type="ECO:0000256" key="1">
    <source>
        <dbReference type="SAM" id="MobiDB-lite"/>
    </source>
</evidence>
<organism evidence="2 3">
    <name type="scientific">Saccharothrix variisporea</name>
    <dbReference type="NCBI Taxonomy" id="543527"/>
    <lineage>
        <taxon>Bacteria</taxon>
        <taxon>Bacillati</taxon>
        <taxon>Actinomycetota</taxon>
        <taxon>Actinomycetes</taxon>
        <taxon>Pseudonocardiales</taxon>
        <taxon>Pseudonocardiaceae</taxon>
        <taxon>Saccharothrix</taxon>
    </lineage>
</organism>
<dbReference type="Proteomes" id="UP000272729">
    <property type="component" value="Unassembled WGS sequence"/>
</dbReference>
<name>A0A495XCN7_9PSEU</name>
<comment type="caution">
    <text evidence="2">The sequence shown here is derived from an EMBL/GenBank/DDBJ whole genome shotgun (WGS) entry which is preliminary data.</text>
</comment>
<protein>
    <recommendedName>
        <fullName evidence="4">PPE family protein</fullName>
    </recommendedName>
</protein>
<feature type="compositionally biased region" description="Polar residues" evidence="1">
    <location>
        <begin position="89"/>
        <end position="112"/>
    </location>
</feature>
<evidence type="ECO:0000313" key="2">
    <source>
        <dbReference type="EMBL" id="RKT71757.1"/>
    </source>
</evidence>
<dbReference type="Gene3D" id="1.20.1260.20">
    <property type="entry name" value="PPE superfamily"/>
    <property type="match status" value="1"/>
</dbReference>
<feature type="compositionally biased region" description="Low complexity" evidence="1">
    <location>
        <begin position="374"/>
        <end position="383"/>
    </location>
</feature>
<evidence type="ECO:0008006" key="4">
    <source>
        <dbReference type="Google" id="ProtNLM"/>
    </source>
</evidence>
<proteinExistence type="predicted"/>
<feature type="region of interest" description="Disordered" evidence="1">
    <location>
        <begin position="89"/>
        <end position="124"/>
    </location>
</feature>
<feature type="region of interest" description="Disordered" evidence="1">
    <location>
        <begin position="352"/>
        <end position="392"/>
    </location>
</feature>
<feature type="region of interest" description="Disordered" evidence="1">
    <location>
        <begin position="205"/>
        <end position="263"/>
    </location>
</feature>
<accession>A0A495XCN7</accession>
<keyword evidence="3" id="KW-1185">Reference proteome</keyword>
<sequence length="425" mass="42681">MTDFRQLQDHRFQGRDNAGLMTLLTEFTQSNAAERFSRASQALRELAAGLEQVDETLRAQLRELKIDWTGAAGDNAGEKVTVTADVATSGTEAGQQNSKATAVQGDNYSDSRNGMPDASKLGGDTETDFWDDAGGFFGYETDHAKEVKETQAAREQVIRGFDQYVDASRDSLNQYQGMNKPPTFDVTTASSATATPVAAVQQPGGGISQVPGGGVGQLPGNPPPQVPGGGSVNPPPQLPGGSTGILPPTTTPPPGAAPLLPGKVGGGPSGLGLGLGLGLTAGTALTGLALTAKGGKVVRGPSAPGTPGGGKGDGPHGKGEGPHGAKGSGVKGAVPGASGLAGKAGISATIGAIDPDGERVPGSRGTAGAGKAGAGSMMQAAASPRGKDGEEDAEHIRKYGVDSDDVFGDERMVVQQVIGDEPETK</sequence>
<dbReference type="InterPro" id="IPR038332">
    <property type="entry name" value="PPE_sf"/>
</dbReference>
<reference evidence="2 3" key="1">
    <citation type="submission" date="2018-10" db="EMBL/GenBank/DDBJ databases">
        <title>Sequencing the genomes of 1000 actinobacteria strains.</title>
        <authorList>
            <person name="Klenk H.-P."/>
        </authorList>
    </citation>
    <scope>NUCLEOTIDE SEQUENCE [LARGE SCALE GENOMIC DNA]</scope>
    <source>
        <strain evidence="2 3">DSM 43911</strain>
    </source>
</reference>
<feature type="compositionally biased region" description="Low complexity" evidence="1">
    <location>
        <begin position="295"/>
        <end position="305"/>
    </location>
</feature>
<gene>
    <name evidence="2" type="ORF">DFJ66_5052</name>
</gene>
<dbReference type="RefSeq" id="WP_147459354.1">
    <property type="nucleotide sequence ID" value="NZ_JBIUBA010000001.1"/>
</dbReference>
<dbReference type="EMBL" id="RBXR01000001">
    <property type="protein sequence ID" value="RKT71757.1"/>
    <property type="molecule type" value="Genomic_DNA"/>
</dbReference>